<dbReference type="PANTHER" id="PTHR12900">
    <property type="entry name" value="MITOTIC AND DNA DAMAGE CHECKPOINT PROTEIN HUS1"/>
    <property type="match status" value="1"/>
</dbReference>
<dbReference type="GO" id="GO:0000724">
    <property type="term" value="P:double-strand break repair via homologous recombination"/>
    <property type="evidence" value="ECO:0007669"/>
    <property type="project" value="TreeGrafter"/>
</dbReference>
<proteinExistence type="inferred from homology"/>
<accession>A0A7J7IP43</accession>
<evidence type="ECO:0000313" key="5">
    <source>
        <dbReference type="EMBL" id="KAF6004101.1"/>
    </source>
</evidence>
<dbReference type="GO" id="GO:0030896">
    <property type="term" value="C:checkpoint clamp complex"/>
    <property type="evidence" value="ECO:0007669"/>
    <property type="project" value="InterPro"/>
</dbReference>
<dbReference type="InterPro" id="IPR007150">
    <property type="entry name" value="HUS1/Mec3"/>
</dbReference>
<dbReference type="GO" id="GO:0035861">
    <property type="term" value="C:site of double-strand break"/>
    <property type="evidence" value="ECO:0007669"/>
    <property type="project" value="TreeGrafter"/>
</dbReference>
<dbReference type="GO" id="GO:0005730">
    <property type="term" value="C:nucleolus"/>
    <property type="evidence" value="ECO:0007669"/>
    <property type="project" value="InterPro"/>
</dbReference>
<gene>
    <name evidence="5" type="ORF">F1559_001652</name>
</gene>
<dbReference type="Gene3D" id="3.70.10.10">
    <property type="match status" value="1"/>
</dbReference>
<comment type="similarity">
    <text evidence="2 4">Belongs to the HUS1 family.</text>
</comment>
<dbReference type="InterPro" id="IPR016580">
    <property type="entry name" value="HUS1"/>
</dbReference>
<comment type="caution">
    <text evidence="5">The sequence shown here is derived from an EMBL/GenBank/DDBJ whole genome shotgun (WGS) entry which is preliminary data.</text>
</comment>
<keyword evidence="6" id="KW-1185">Reference proteome</keyword>
<comment type="subcellular location">
    <subcellularLocation>
        <location evidence="1">Nucleus</location>
    </subcellularLocation>
</comment>
<dbReference type="GO" id="GO:0044778">
    <property type="term" value="P:meiotic DNA integrity checkpoint signaling"/>
    <property type="evidence" value="ECO:0007669"/>
    <property type="project" value="TreeGrafter"/>
</dbReference>
<organism evidence="5 6">
    <name type="scientific">Cyanidiococcus yangmingshanensis</name>
    <dbReference type="NCBI Taxonomy" id="2690220"/>
    <lineage>
        <taxon>Eukaryota</taxon>
        <taxon>Rhodophyta</taxon>
        <taxon>Bangiophyceae</taxon>
        <taxon>Cyanidiales</taxon>
        <taxon>Cyanidiaceae</taxon>
        <taxon>Cyanidiococcus</taxon>
    </lineage>
</organism>
<evidence type="ECO:0000256" key="2">
    <source>
        <dbReference type="ARBA" id="ARBA00005563"/>
    </source>
</evidence>
<name>A0A7J7IP43_9RHOD</name>
<dbReference type="GO" id="GO:0031573">
    <property type="term" value="P:mitotic intra-S DNA damage checkpoint signaling"/>
    <property type="evidence" value="ECO:0007669"/>
    <property type="project" value="TreeGrafter"/>
</dbReference>
<sequence>MRFKAVLRLERVAELLGLTSVLAKFHRRIILHLTPSTDDRIEFIVAPGSVDIGAQSVDWERDSNNMAVWASLERTQWFSAYQIESKAQDHIALELDPSSLNGALRSASRGQLAQLRLRRKLGSVLSLEIALQEASTSEWDIVQDIAVQVLSPVRLEELHEPPVEAGARGVVLPNPERLYAAAKRLRTFHRHGDTDPGPLHAYLEIAMKRATAQTANLRLWVPADTLQVGMTFTELKVALIDGDSDAALADTRNDGSQLHPDVGGGEMSKQTAKVLVRALARALESHGVDPRQTFCFLLTNCVLLHFAGDDFEVSCYVPHCQEGDEFAVRDTHGLFAEPDLSGEVL</sequence>
<dbReference type="GO" id="GO:0006289">
    <property type="term" value="P:nucleotide-excision repair"/>
    <property type="evidence" value="ECO:0007669"/>
    <property type="project" value="TreeGrafter"/>
</dbReference>
<dbReference type="Proteomes" id="UP000530660">
    <property type="component" value="Unassembled WGS sequence"/>
</dbReference>
<evidence type="ECO:0000313" key="6">
    <source>
        <dbReference type="Proteomes" id="UP000530660"/>
    </source>
</evidence>
<keyword evidence="3" id="KW-0539">Nucleus</keyword>
<dbReference type="EMBL" id="VWRR01000004">
    <property type="protein sequence ID" value="KAF6004101.1"/>
    <property type="molecule type" value="Genomic_DNA"/>
</dbReference>
<dbReference type="PANTHER" id="PTHR12900:SF0">
    <property type="entry name" value="CHECKPOINT PROTEIN"/>
    <property type="match status" value="1"/>
</dbReference>
<reference evidence="5 6" key="1">
    <citation type="journal article" date="2020" name="J. Phycol.">
        <title>Comparative genome analysis reveals Cyanidiococcus gen. nov., a new extremophilic red algal genus sister to Cyanidioschyzon (Cyanidioschyzonaceae, Rhodophyta).</title>
        <authorList>
            <person name="Liu S.-L."/>
            <person name="Chiang Y.-R."/>
            <person name="Yoon H.S."/>
            <person name="Fu H.-Y."/>
        </authorList>
    </citation>
    <scope>NUCLEOTIDE SEQUENCE [LARGE SCALE GENOMIC DNA]</scope>
    <source>
        <strain evidence="5 6">THAL066</strain>
    </source>
</reference>
<evidence type="ECO:0000256" key="3">
    <source>
        <dbReference type="ARBA" id="ARBA00023242"/>
    </source>
</evidence>
<evidence type="ECO:0000256" key="1">
    <source>
        <dbReference type="ARBA" id="ARBA00004123"/>
    </source>
</evidence>
<evidence type="ECO:0000256" key="4">
    <source>
        <dbReference type="PIRNR" id="PIRNR011312"/>
    </source>
</evidence>
<dbReference type="Pfam" id="PF04005">
    <property type="entry name" value="Hus1"/>
    <property type="match status" value="1"/>
</dbReference>
<dbReference type="GO" id="GO:0033314">
    <property type="term" value="P:mitotic DNA replication checkpoint signaling"/>
    <property type="evidence" value="ECO:0007669"/>
    <property type="project" value="TreeGrafter"/>
</dbReference>
<dbReference type="PIRSF" id="PIRSF011312">
    <property type="entry name" value="Cell_cycle_HUS1"/>
    <property type="match status" value="1"/>
</dbReference>
<dbReference type="OrthoDB" id="337750at2759"/>
<protein>
    <recommendedName>
        <fullName evidence="4">Checkpoint protein</fullName>
    </recommendedName>
</protein>
<dbReference type="AlphaFoldDB" id="A0A7J7IP43"/>
<dbReference type="GO" id="GO:0000723">
    <property type="term" value="P:telomere maintenance"/>
    <property type="evidence" value="ECO:0007669"/>
    <property type="project" value="TreeGrafter"/>
</dbReference>